<comment type="similarity">
    <text evidence="2">Belongs to the alpha-IPM synthase/homocitrate synthase family. LeuA type 1 subfamily.</text>
</comment>
<dbReference type="PANTHER" id="PTHR10277:SF9">
    <property type="entry name" value="2-ISOPROPYLMALATE SYNTHASE 1, CHLOROPLASTIC-RELATED"/>
    <property type="match status" value="1"/>
</dbReference>
<dbReference type="Gene3D" id="3.20.20.70">
    <property type="entry name" value="Aldolase class I"/>
    <property type="match status" value="1"/>
</dbReference>
<keyword evidence="5" id="KW-0028">Amino-acid biosynthesis</keyword>
<keyword evidence="11" id="KW-1185">Reference proteome</keyword>
<feature type="domain" description="Pyruvate carboxyltransferase" evidence="9">
    <location>
        <begin position="18"/>
        <end position="285"/>
    </location>
</feature>
<name>A0ABX7BM84_9CAUL</name>
<evidence type="ECO:0000256" key="5">
    <source>
        <dbReference type="ARBA" id="ARBA00022605"/>
    </source>
</evidence>
<dbReference type="EC" id="2.3.3.13" evidence="3"/>
<keyword evidence="7" id="KW-0464">Manganese</keyword>
<dbReference type="SUPFAM" id="SSF51569">
    <property type="entry name" value="Aldolase"/>
    <property type="match status" value="1"/>
</dbReference>
<protein>
    <recommendedName>
        <fullName evidence="3">2-isopropylmalate synthase</fullName>
        <ecNumber evidence="3">2.3.3.13</ecNumber>
    </recommendedName>
</protein>
<reference evidence="10 11" key="1">
    <citation type="submission" date="2021-01" db="EMBL/GenBank/DDBJ databases">
        <title>Brevundimonas vitis sp. nov., an bacterium isolated from grape (Vitis vinifera).</title>
        <authorList>
            <person name="Jiang L."/>
            <person name="Lee J."/>
        </authorList>
    </citation>
    <scope>NUCLEOTIDE SEQUENCE [LARGE SCALE GENOMIC DNA]</scope>
    <source>
        <strain evidence="10 11">GRTSA-9</strain>
    </source>
</reference>
<dbReference type="InterPro" id="IPR000891">
    <property type="entry name" value="PYR_CT"/>
</dbReference>
<evidence type="ECO:0000259" key="9">
    <source>
        <dbReference type="PROSITE" id="PS50991"/>
    </source>
</evidence>
<evidence type="ECO:0000313" key="11">
    <source>
        <dbReference type="Proteomes" id="UP000595448"/>
    </source>
</evidence>
<evidence type="ECO:0000256" key="6">
    <source>
        <dbReference type="ARBA" id="ARBA00022679"/>
    </source>
</evidence>
<evidence type="ECO:0000256" key="4">
    <source>
        <dbReference type="ARBA" id="ARBA00022430"/>
    </source>
</evidence>
<dbReference type="InterPro" id="IPR002034">
    <property type="entry name" value="AIPM/Hcit_synth_CS"/>
</dbReference>
<keyword evidence="4" id="KW-0432">Leucine biosynthesis</keyword>
<dbReference type="CDD" id="cd07940">
    <property type="entry name" value="DRE_TIM_IPMS"/>
    <property type="match status" value="1"/>
</dbReference>
<dbReference type="InterPro" id="IPR054691">
    <property type="entry name" value="LeuA/HCS_post-cat"/>
</dbReference>
<evidence type="ECO:0000256" key="7">
    <source>
        <dbReference type="ARBA" id="ARBA00023211"/>
    </source>
</evidence>
<organism evidence="10 11">
    <name type="scientific">Brevundimonas vitisensis</name>
    <dbReference type="NCBI Taxonomy" id="2800818"/>
    <lineage>
        <taxon>Bacteria</taxon>
        <taxon>Pseudomonadati</taxon>
        <taxon>Pseudomonadota</taxon>
        <taxon>Alphaproteobacteria</taxon>
        <taxon>Caulobacterales</taxon>
        <taxon>Caulobacteraceae</taxon>
        <taxon>Brevundimonas</taxon>
    </lineage>
</organism>
<keyword evidence="10" id="KW-0012">Acyltransferase</keyword>
<dbReference type="Gene3D" id="1.10.238.260">
    <property type="match status" value="1"/>
</dbReference>
<dbReference type="RefSeq" id="WP_201102752.1">
    <property type="nucleotide sequence ID" value="NZ_CP067977.1"/>
</dbReference>
<accession>A0ABX7BM84</accession>
<dbReference type="InterPro" id="IPR013785">
    <property type="entry name" value="Aldolase_TIM"/>
</dbReference>
<dbReference type="Proteomes" id="UP000595448">
    <property type="component" value="Chromosome"/>
</dbReference>
<dbReference type="InterPro" id="IPR050073">
    <property type="entry name" value="2-IPM_HCS-like"/>
</dbReference>
<keyword evidence="8" id="KW-0100">Branched-chain amino acid biosynthesis</keyword>
<dbReference type="PROSITE" id="PS50991">
    <property type="entry name" value="PYR_CT"/>
    <property type="match status" value="1"/>
</dbReference>
<sequence length="416" mass="45022">MTGFSEPAVSGTRDPNRVIVFDTTMRDGEQAPGFSMSPADKVRMGRALKKLGVDVMEAGFAAASPGDEDCIRAVVGEIAEDDSGPVFCSLSRATENDVDAAWRALRGTPRRRIHIFLGTSPIHRSAKLQMTKDQVMAAAVRAVEYARTRFDDVEFSPEDAIRTEPEYLADVLEAVAQAGATTLNVPDTVGYTTPDEIGSLYRYLAERIRPRFPDVIFSAHCHNDLGLAVANTLAAVENGVRQVECTINGIGERAGNASLEEVVMALRVRGDRFGISTGIDTTKLLSCSRLLSEITHTPVVRNKAIVGINAFAHEAGIHQHGMFNDARTYEIMRPQDVGFEGSFFVLGKHSGRHAVAKRAEVLGHPLVGTHLTEAFAAFKTRADQIGEINDAELLAIVETTRPAQAPYQEIAYAAAG</sequence>
<dbReference type="PANTHER" id="PTHR10277">
    <property type="entry name" value="HOMOCITRATE SYNTHASE-RELATED"/>
    <property type="match status" value="1"/>
</dbReference>
<evidence type="ECO:0000256" key="1">
    <source>
        <dbReference type="ARBA" id="ARBA00004689"/>
    </source>
</evidence>
<comment type="pathway">
    <text evidence="1">Amino-acid biosynthesis; L-leucine biosynthesis; L-leucine from 3-methyl-2-oxobutanoate: step 1/4.</text>
</comment>
<keyword evidence="6 10" id="KW-0808">Transferase</keyword>
<evidence type="ECO:0000256" key="2">
    <source>
        <dbReference type="ARBA" id="ARBA00009396"/>
    </source>
</evidence>
<dbReference type="Pfam" id="PF00682">
    <property type="entry name" value="HMGL-like"/>
    <property type="match status" value="1"/>
</dbReference>
<evidence type="ECO:0000256" key="3">
    <source>
        <dbReference type="ARBA" id="ARBA00012973"/>
    </source>
</evidence>
<proteinExistence type="inferred from homology"/>
<dbReference type="GO" id="GO:0003852">
    <property type="term" value="F:2-isopropylmalate synthase activity"/>
    <property type="evidence" value="ECO:0007669"/>
    <property type="project" value="UniProtKB-EC"/>
</dbReference>
<gene>
    <name evidence="10" type="ORF">JIP62_13970</name>
</gene>
<dbReference type="PROSITE" id="PS00816">
    <property type="entry name" value="AIPM_HOMOCIT_SYNTH_2"/>
    <property type="match status" value="1"/>
</dbReference>
<dbReference type="Pfam" id="PF22617">
    <property type="entry name" value="HCS_D2"/>
    <property type="match status" value="1"/>
</dbReference>
<dbReference type="EMBL" id="CP067977">
    <property type="protein sequence ID" value="QQQ18381.1"/>
    <property type="molecule type" value="Genomic_DNA"/>
</dbReference>
<dbReference type="NCBIfam" id="NF002086">
    <property type="entry name" value="PRK00915.1-3"/>
    <property type="match status" value="1"/>
</dbReference>
<evidence type="ECO:0000256" key="8">
    <source>
        <dbReference type="ARBA" id="ARBA00023304"/>
    </source>
</evidence>
<evidence type="ECO:0000313" key="10">
    <source>
        <dbReference type="EMBL" id="QQQ18381.1"/>
    </source>
</evidence>